<dbReference type="InterPro" id="IPR029045">
    <property type="entry name" value="ClpP/crotonase-like_dom_sf"/>
</dbReference>
<dbReference type="InterPro" id="IPR001753">
    <property type="entry name" value="Enoyl-CoA_hydra/iso"/>
</dbReference>
<dbReference type="PANTHER" id="PTHR11941:SF54">
    <property type="entry name" value="ENOYL-COA HYDRATASE, MITOCHONDRIAL"/>
    <property type="match status" value="1"/>
</dbReference>
<dbReference type="Pfam" id="PF00378">
    <property type="entry name" value="ECH_1"/>
    <property type="match status" value="1"/>
</dbReference>
<name>A0A2N4U2G9_9BURK</name>
<sequence>MSDASSAPDTLKDAAKPELTIYGSIATIRFRKPEYANRLSPDDLLTLREYIATVNRTKEVLVLRFVGDGKYFCSGYDISSLAAENAPSSLFFGETIDLIESARPVTIAAINGGAYGGGTDLCLACDFRIGVPAANMFMPAAKLGLHFYPGGMARYISRLGLNQAKRLFLTAEKIDAEEMLRIGFLTEIVQGDQLAARLDELSQLLAGMAPIALLGIKKHLNLIARAQVESQDIEEGVRCSESSSDISEGALAWKEKRLPQFNGT</sequence>
<evidence type="ECO:0000256" key="1">
    <source>
        <dbReference type="ARBA" id="ARBA00005254"/>
    </source>
</evidence>
<comment type="caution">
    <text evidence="4">The sequence shown here is derived from an EMBL/GenBank/DDBJ whole genome shotgun (WGS) entry which is preliminary data.</text>
</comment>
<dbReference type="RefSeq" id="WP_102074676.1">
    <property type="nucleotide sequence ID" value="NZ_PDNW01000012.1"/>
</dbReference>
<comment type="similarity">
    <text evidence="1 3">Belongs to the enoyl-CoA hydratase/isomerase family.</text>
</comment>
<evidence type="ECO:0000313" key="4">
    <source>
        <dbReference type="EMBL" id="PLC49222.1"/>
    </source>
</evidence>
<dbReference type="InterPro" id="IPR018376">
    <property type="entry name" value="Enoyl-CoA_hyd/isom_CS"/>
</dbReference>
<accession>A0A2N4U2G9</accession>
<dbReference type="EMBL" id="PDNW01000012">
    <property type="protein sequence ID" value="PLC49222.1"/>
    <property type="molecule type" value="Genomic_DNA"/>
</dbReference>
<dbReference type="OrthoDB" id="2862111at2"/>
<dbReference type="SUPFAM" id="SSF52096">
    <property type="entry name" value="ClpP/crotonase"/>
    <property type="match status" value="1"/>
</dbReference>
<dbReference type="PROSITE" id="PS00166">
    <property type="entry name" value="ENOYL_COA_HYDRATASE"/>
    <property type="match status" value="1"/>
</dbReference>
<dbReference type="PANTHER" id="PTHR11941">
    <property type="entry name" value="ENOYL-COA HYDRATASE-RELATED"/>
    <property type="match status" value="1"/>
</dbReference>
<dbReference type="AlphaFoldDB" id="A0A2N4U2G9"/>
<keyword evidence="5" id="KW-1185">Reference proteome</keyword>
<dbReference type="GO" id="GO:0006635">
    <property type="term" value="P:fatty acid beta-oxidation"/>
    <property type="evidence" value="ECO:0007669"/>
    <property type="project" value="TreeGrafter"/>
</dbReference>
<reference evidence="4 5" key="1">
    <citation type="submission" date="2017-10" db="EMBL/GenBank/DDBJ databases">
        <title>Two draft genome sequences of Pusillimonas sp. strains isolated from a nitrate- and radionuclide-contaminated groundwater in Russia.</title>
        <authorList>
            <person name="Grouzdev D.S."/>
            <person name="Tourova T.P."/>
            <person name="Goeva M.A."/>
            <person name="Babich T.L."/>
            <person name="Sokolova D.S."/>
            <person name="Abdullin R."/>
            <person name="Poltaraus A.B."/>
            <person name="Toshchakov S.V."/>
            <person name="Nazina T.N."/>
        </authorList>
    </citation>
    <scope>NUCLEOTIDE SEQUENCE [LARGE SCALE GENOMIC DNA]</scope>
    <source>
        <strain evidence="4 5">JR1/69-3-13</strain>
    </source>
</reference>
<evidence type="ECO:0000313" key="5">
    <source>
        <dbReference type="Proteomes" id="UP000234190"/>
    </source>
</evidence>
<dbReference type="InterPro" id="IPR014748">
    <property type="entry name" value="Enoyl-CoA_hydra_C"/>
</dbReference>
<proteinExistence type="inferred from homology"/>
<dbReference type="Gene3D" id="1.10.12.10">
    <property type="entry name" value="Lyase 2-enoyl-coa Hydratase, Chain A, domain 2"/>
    <property type="match status" value="1"/>
</dbReference>
<dbReference type="GO" id="GO:0016829">
    <property type="term" value="F:lyase activity"/>
    <property type="evidence" value="ECO:0007669"/>
    <property type="project" value="UniProtKB-KW"/>
</dbReference>
<dbReference type="Gene3D" id="3.90.226.10">
    <property type="entry name" value="2-enoyl-CoA Hydratase, Chain A, domain 1"/>
    <property type="match status" value="1"/>
</dbReference>
<protein>
    <submittedName>
        <fullName evidence="4">3-hydroxybutyryl-CoA dehydratase</fullName>
    </submittedName>
</protein>
<keyword evidence="2" id="KW-0456">Lyase</keyword>
<organism evidence="4 5">
    <name type="scientific">Pollutimonas subterranea</name>
    <dbReference type="NCBI Taxonomy" id="2045210"/>
    <lineage>
        <taxon>Bacteria</taxon>
        <taxon>Pseudomonadati</taxon>
        <taxon>Pseudomonadota</taxon>
        <taxon>Betaproteobacteria</taxon>
        <taxon>Burkholderiales</taxon>
        <taxon>Alcaligenaceae</taxon>
        <taxon>Pollutimonas</taxon>
    </lineage>
</organism>
<gene>
    <name evidence="4" type="ORF">CR159_14500</name>
</gene>
<dbReference type="Proteomes" id="UP000234190">
    <property type="component" value="Unassembled WGS sequence"/>
</dbReference>
<evidence type="ECO:0000256" key="3">
    <source>
        <dbReference type="RuleBase" id="RU003707"/>
    </source>
</evidence>
<dbReference type="CDD" id="cd06558">
    <property type="entry name" value="crotonase-like"/>
    <property type="match status" value="1"/>
</dbReference>
<evidence type="ECO:0000256" key="2">
    <source>
        <dbReference type="ARBA" id="ARBA00023239"/>
    </source>
</evidence>